<dbReference type="SUPFAM" id="SSF52540">
    <property type="entry name" value="P-loop containing nucleoside triphosphate hydrolases"/>
    <property type="match status" value="1"/>
</dbReference>
<evidence type="ECO:0000313" key="9">
    <source>
        <dbReference type="EMBL" id="RIA78227.1"/>
    </source>
</evidence>
<evidence type="ECO:0000256" key="3">
    <source>
        <dbReference type="ARBA" id="ARBA00023186"/>
    </source>
</evidence>
<dbReference type="RefSeq" id="WP_119015704.1">
    <property type="nucleotide sequence ID" value="NZ_QXEV01000003.1"/>
</dbReference>
<reference evidence="9 10" key="1">
    <citation type="submission" date="2018-08" db="EMBL/GenBank/DDBJ databases">
        <title>Genomic Encyclopedia of Archaeal and Bacterial Type Strains, Phase II (KMG-II): from individual species to whole genera.</title>
        <authorList>
            <person name="Goeker M."/>
        </authorList>
    </citation>
    <scope>NUCLEOTIDE SEQUENCE [LARGE SCALE GENOMIC DNA]</scope>
    <source>
        <strain evidence="9 10">ATCC 27112</strain>
    </source>
</reference>
<dbReference type="InterPro" id="IPR027417">
    <property type="entry name" value="P-loop_NTPase"/>
</dbReference>
<evidence type="ECO:0000256" key="2">
    <source>
        <dbReference type="ARBA" id="ARBA00022801"/>
    </source>
</evidence>
<dbReference type="InterPro" id="IPR011629">
    <property type="entry name" value="CobW-like_C"/>
</dbReference>
<keyword evidence="10" id="KW-1185">Reference proteome</keyword>
<dbReference type="EMBL" id="QXEV01000003">
    <property type="protein sequence ID" value="RIA78227.1"/>
    <property type="molecule type" value="Genomic_DNA"/>
</dbReference>
<gene>
    <name evidence="9" type="ORF">EI71_00539</name>
</gene>
<dbReference type="CDD" id="cd03112">
    <property type="entry name" value="CobW-like"/>
    <property type="match status" value="1"/>
</dbReference>
<dbReference type="Gene3D" id="3.30.1220.10">
    <property type="entry name" value="CobW-like, C-terminal domain"/>
    <property type="match status" value="1"/>
</dbReference>
<evidence type="ECO:0000259" key="8">
    <source>
        <dbReference type="Pfam" id="PF07683"/>
    </source>
</evidence>
<evidence type="ECO:0000256" key="1">
    <source>
        <dbReference type="ARBA" id="ARBA00022741"/>
    </source>
</evidence>
<keyword evidence="3" id="KW-0143">Chaperone</keyword>
<name>A0A397S2P2_9MOLU</name>
<dbReference type="Proteomes" id="UP000266506">
    <property type="component" value="Unassembled WGS sequence"/>
</dbReference>
<comment type="caution">
    <text evidence="9">The sequence shown here is derived from an EMBL/GenBank/DDBJ whole genome shotgun (WGS) entry which is preliminary data.</text>
</comment>
<evidence type="ECO:0000259" key="7">
    <source>
        <dbReference type="Pfam" id="PF02492"/>
    </source>
</evidence>
<dbReference type="SUPFAM" id="SSF90002">
    <property type="entry name" value="Hypothetical protein YjiA, C-terminal domain"/>
    <property type="match status" value="1"/>
</dbReference>
<dbReference type="PANTHER" id="PTHR13748:SF62">
    <property type="entry name" value="COBW DOMAIN-CONTAINING PROTEIN"/>
    <property type="match status" value="1"/>
</dbReference>
<dbReference type="GO" id="GO:0000166">
    <property type="term" value="F:nucleotide binding"/>
    <property type="evidence" value="ECO:0007669"/>
    <property type="project" value="UniProtKB-KW"/>
</dbReference>
<evidence type="ECO:0000256" key="4">
    <source>
        <dbReference type="ARBA" id="ARBA00034320"/>
    </source>
</evidence>
<dbReference type="GO" id="GO:0005737">
    <property type="term" value="C:cytoplasm"/>
    <property type="evidence" value="ECO:0007669"/>
    <property type="project" value="TreeGrafter"/>
</dbReference>
<feature type="region of interest" description="Disordered" evidence="6">
    <location>
        <begin position="234"/>
        <end position="255"/>
    </location>
</feature>
<feature type="domain" description="CobW/HypB/UreG nucleotide-binding" evidence="7">
    <location>
        <begin position="6"/>
        <end position="177"/>
    </location>
</feature>
<keyword evidence="2" id="KW-0378">Hydrolase</keyword>
<dbReference type="GO" id="GO:0016787">
    <property type="term" value="F:hydrolase activity"/>
    <property type="evidence" value="ECO:0007669"/>
    <property type="project" value="UniProtKB-KW"/>
</dbReference>
<evidence type="ECO:0000313" key="10">
    <source>
        <dbReference type="Proteomes" id="UP000266506"/>
    </source>
</evidence>
<dbReference type="InterPro" id="IPR036627">
    <property type="entry name" value="CobW-likC_sf"/>
</dbReference>
<dbReference type="Pfam" id="PF02492">
    <property type="entry name" value="cobW"/>
    <property type="match status" value="1"/>
</dbReference>
<dbReference type="OrthoDB" id="9812943at2"/>
<protein>
    <submittedName>
        <fullName evidence="9">Cobalamin synthesis protein cobW-like protein</fullName>
    </submittedName>
</protein>
<comment type="catalytic activity">
    <reaction evidence="5">
        <text>GTP + H2O = GDP + phosphate + H(+)</text>
        <dbReference type="Rhea" id="RHEA:19669"/>
        <dbReference type="ChEBI" id="CHEBI:15377"/>
        <dbReference type="ChEBI" id="CHEBI:15378"/>
        <dbReference type="ChEBI" id="CHEBI:37565"/>
        <dbReference type="ChEBI" id="CHEBI:43474"/>
        <dbReference type="ChEBI" id="CHEBI:58189"/>
    </reaction>
    <physiologicalReaction direction="left-to-right" evidence="5">
        <dbReference type="Rhea" id="RHEA:19670"/>
    </physiologicalReaction>
</comment>
<accession>A0A397S2P2</accession>
<sequence>MLKIDIISGFLGAGKTTFIERLLKTNLKNEKVVLIENEYGEVSVDTDILKDTKIEIRELSQGCICCSLVGDFSKSLKTIIDTYNPDRILIEPSGVGKLSDIIKAVAETGLQENVNSLVCLVDAKKAKMYERNFGEFFVDQIESAHTVILSRTDVAKDEVIETAVEIVRKHNEKAVIVTTPINNLSDEDLIKAYEGVHEDLFEGIDLDHLHENGEECDDPNCCCHHHHHHDHEEDEHEHHHHHEEEEHEHHHHHDHDDDDDDDDECCCHHHDEEHHHHDHHEEEECSCHHHHDDEECDDPNCSCHDHHHHHHADEVFQSLGIETVKKYDITALKALLDKMAEGEYGIIVRSKGIIEGTDSKWYVFNLTPEEVTIEPSKAIPMGKIVVIGSKIDTEVIRKLF</sequence>
<keyword evidence="1" id="KW-0547">Nucleotide-binding</keyword>
<feature type="domain" description="CobW C-terminal" evidence="8">
    <location>
        <begin position="316"/>
        <end position="400"/>
    </location>
</feature>
<evidence type="ECO:0000256" key="6">
    <source>
        <dbReference type="SAM" id="MobiDB-lite"/>
    </source>
</evidence>
<comment type="similarity">
    <text evidence="4">Belongs to the SIMIBI class G3E GTPase family. ZNG1 subfamily.</text>
</comment>
<dbReference type="InterPro" id="IPR051316">
    <property type="entry name" value="Zinc-reg_GTPase_activator"/>
</dbReference>
<proteinExistence type="inferred from homology"/>
<dbReference type="Gene3D" id="3.40.50.300">
    <property type="entry name" value="P-loop containing nucleotide triphosphate hydrolases"/>
    <property type="match status" value="1"/>
</dbReference>
<dbReference type="InParanoid" id="A0A397S2P2"/>
<dbReference type="InterPro" id="IPR003495">
    <property type="entry name" value="CobW/HypB/UreG_nucleotide-bd"/>
</dbReference>
<dbReference type="Pfam" id="PF07683">
    <property type="entry name" value="CobW_C"/>
    <property type="match status" value="1"/>
</dbReference>
<dbReference type="PANTHER" id="PTHR13748">
    <property type="entry name" value="COBW-RELATED"/>
    <property type="match status" value="1"/>
</dbReference>
<evidence type="ECO:0000256" key="5">
    <source>
        <dbReference type="ARBA" id="ARBA00049117"/>
    </source>
</evidence>
<dbReference type="AlphaFoldDB" id="A0A397S2P2"/>
<organism evidence="9 10">
    <name type="scientific">Anaeroplasma bactoclasticum</name>
    <dbReference type="NCBI Taxonomy" id="2088"/>
    <lineage>
        <taxon>Bacteria</taxon>
        <taxon>Bacillati</taxon>
        <taxon>Mycoplasmatota</taxon>
        <taxon>Mollicutes</taxon>
        <taxon>Anaeroplasmatales</taxon>
        <taxon>Anaeroplasmataceae</taxon>
        <taxon>Anaeroplasma</taxon>
    </lineage>
</organism>